<dbReference type="RefSeq" id="WP_184917393.1">
    <property type="nucleotide sequence ID" value="NZ_JACHJR010000001.1"/>
</dbReference>
<evidence type="ECO:0008006" key="3">
    <source>
        <dbReference type="Google" id="ProtNLM"/>
    </source>
</evidence>
<reference evidence="1 2" key="1">
    <citation type="submission" date="2020-08" db="EMBL/GenBank/DDBJ databases">
        <title>Sequencing the genomes of 1000 actinobacteria strains.</title>
        <authorList>
            <person name="Klenk H.-P."/>
        </authorList>
    </citation>
    <scope>NUCLEOTIDE SEQUENCE [LARGE SCALE GENOMIC DNA]</scope>
    <source>
        <strain evidence="1 2">DSM 44786</strain>
    </source>
</reference>
<dbReference type="Proteomes" id="UP000573327">
    <property type="component" value="Unassembled WGS sequence"/>
</dbReference>
<keyword evidence="2" id="KW-1185">Reference proteome</keyword>
<comment type="caution">
    <text evidence="1">The sequence shown here is derived from an EMBL/GenBank/DDBJ whole genome shotgun (WGS) entry which is preliminary data.</text>
</comment>
<accession>A0A7W7WHX2</accession>
<proteinExistence type="predicted"/>
<dbReference type="AlphaFoldDB" id="A0A7W7WHX2"/>
<organism evidence="1 2">
    <name type="scientific">Kitasatospora gansuensis</name>
    <dbReference type="NCBI Taxonomy" id="258050"/>
    <lineage>
        <taxon>Bacteria</taxon>
        <taxon>Bacillati</taxon>
        <taxon>Actinomycetota</taxon>
        <taxon>Actinomycetes</taxon>
        <taxon>Kitasatosporales</taxon>
        <taxon>Streptomycetaceae</taxon>
        <taxon>Kitasatospora</taxon>
    </lineage>
</organism>
<protein>
    <recommendedName>
        <fullName evidence="3">Aminoglycoside phosphotransferase</fullName>
    </recommendedName>
</protein>
<dbReference type="InterPro" id="IPR011009">
    <property type="entry name" value="Kinase-like_dom_sf"/>
</dbReference>
<evidence type="ECO:0000313" key="2">
    <source>
        <dbReference type="Proteomes" id="UP000573327"/>
    </source>
</evidence>
<evidence type="ECO:0000313" key="1">
    <source>
        <dbReference type="EMBL" id="MBB4948222.1"/>
    </source>
</evidence>
<dbReference type="EMBL" id="JACHJR010000001">
    <property type="protein sequence ID" value="MBB4948222.1"/>
    <property type="molecule type" value="Genomic_DNA"/>
</dbReference>
<name>A0A7W7WHX2_9ACTN</name>
<dbReference type="SUPFAM" id="SSF56112">
    <property type="entry name" value="Protein kinase-like (PK-like)"/>
    <property type="match status" value="1"/>
</dbReference>
<sequence>MYSEPENDTATRMRNAHHTAASALAVALDGDREAWGWRGRTLGRPVTSVSGNAWLRLVCAPAEKAGGKIWDGPQEAERSMPPGVPRPHLRAWQTWTEGGNGYLAELYDRITDPTITGDGPLLRTAPAVGDTWWKALDTTLTAVAAVPTDRVAVRQEYLDRAMPQYLGTGFDTTVPAWSTAHGDLHWANLTQPTLTVLDWEGWGVAPAGYDAAVLHAYSLLVPETAAEIRHHLGHILDTPAGRFAELVIATELLQGIERGDHTELEGPLRARIGHLVELRG</sequence>
<gene>
    <name evidence="1" type="ORF">F4556_003757</name>
</gene>